<gene>
    <name evidence="2" type="ORF">LLUT_LOCUS1261</name>
</gene>
<comment type="caution">
    <text evidence="2">The sequence shown here is derived from an EMBL/GenBank/DDBJ whole genome shotgun (WGS) entry which is preliminary data.</text>
</comment>
<proteinExistence type="predicted"/>
<evidence type="ECO:0000256" key="1">
    <source>
        <dbReference type="SAM" id="SignalP"/>
    </source>
</evidence>
<reference evidence="2 3" key="1">
    <citation type="submission" date="2024-03" db="EMBL/GenBank/DDBJ databases">
        <authorList>
            <person name="Martinez-Hernandez J."/>
        </authorList>
    </citation>
    <scope>NUCLEOTIDE SEQUENCE [LARGE SCALE GENOMIC DNA]</scope>
</reference>
<name>A0AAV1VTB2_LUPLU</name>
<sequence length="78" mass="9248">MASILLLLEALIRCSHELLTQDQNMKEKERNHFTPIIKVKKQGKEPTHLDNFDCFWSLLNDHNEETKPWNLAECCIWP</sequence>
<protein>
    <submittedName>
        <fullName evidence="2">Uncharacterized protein</fullName>
    </submittedName>
</protein>
<dbReference type="Proteomes" id="UP001497480">
    <property type="component" value="Unassembled WGS sequence"/>
</dbReference>
<accession>A0AAV1VTB2</accession>
<keyword evidence="3" id="KW-1185">Reference proteome</keyword>
<organism evidence="2 3">
    <name type="scientific">Lupinus luteus</name>
    <name type="common">European yellow lupine</name>
    <dbReference type="NCBI Taxonomy" id="3873"/>
    <lineage>
        <taxon>Eukaryota</taxon>
        <taxon>Viridiplantae</taxon>
        <taxon>Streptophyta</taxon>
        <taxon>Embryophyta</taxon>
        <taxon>Tracheophyta</taxon>
        <taxon>Spermatophyta</taxon>
        <taxon>Magnoliopsida</taxon>
        <taxon>eudicotyledons</taxon>
        <taxon>Gunneridae</taxon>
        <taxon>Pentapetalae</taxon>
        <taxon>rosids</taxon>
        <taxon>fabids</taxon>
        <taxon>Fabales</taxon>
        <taxon>Fabaceae</taxon>
        <taxon>Papilionoideae</taxon>
        <taxon>50 kb inversion clade</taxon>
        <taxon>genistoids sensu lato</taxon>
        <taxon>core genistoids</taxon>
        <taxon>Genisteae</taxon>
        <taxon>Lupinus</taxon>
    </lineage>
</organism>
<evidence type="ECO:0000313" key="3">
    <source>
        <dbReference type="Proteomes" id="UP001497480"/>
    </source>
</evidence>
<feature type="chain" id="PRO_5044010418" evidence="1">
    <location>
        <begin position="18"/>
        <end position="78"/>
    </location>
</feature>
<dbReference type="AlphaFoldDB" id="A0AAV1VTB2"/>
<feature type="signal peptide" evidence="1">
    <location>
        <begin position="1"/>
        <end position="17"/>
    </location>
</feature>
<keyword evidence="1" id="KW-0732">Signal</keyword>
<dbReference type="EMBL" id="CAXHTB010000001">
    <property type="protein sequence ID" value="CAL0300201.1"/>
    <property type="molecule type" value="Genomic_DNA"/>
</dbReference>
<evidence type="ECO:0000313" key="2">
    <source>
        <dbReference type="EMBL" id="CAL0300201.1"/>
    </source>
</evidence>